<evidence type="ECO:0000313" key="2">
    <source>
        <dbReference type="EMBL" id="MPC95644.1"/>
    </source>
</evidence>
<feature type="compositionally biased region" description="Basic and acidic residues" evidence="1">
    <location>
        <begin position="203"/>
        <end position="214"/>
    </location>
</feature>
<feature type="region of interest" description="Disordered" evidence="1">
    <location>
        <begin position="112"/>
        <end position="297"/>
    </location>
</feature>
<comment type="caution">
    <text evidence="2">The sequence shown here is derived from an EMBL/GenBank/DDBJ whole genome shotgun (WGS) entry which is preliminary data.</text>
</comment>
<name>A0A5B7JTJ6_PORTR</name>
<feature type="region of interest" description="Disordered" evidence="1">
    <location>
        <begin position="23"/>
        <end position="60"/>
    </location>
</feature>
<keyword evidence="3" id="KW-1185">Reference proteome</keyword>
<organism evidence="2 3">
    <name type="scientific">Portunus trituberculatus</name>
    <name type="common">Swimming crab</name>
    <name type="synonym">Neptunus trituberculatus</name>
    <dbReference type="NCBI Taxonomy" id="210409"/>
    <lineage>
        <taxon>Eukaryota</taxon>
        <taxon>Metazoa</taxon>
        <taxon>Ecdysozoa</taxon>
        <taxon>Arthropoda</taxon>
        <taxon>Crustacea</taxon>
        <taxon>Multicrustacea</taxon>
        <taxon>Malacostraca</taxon>
        <taxon>Eumalacostraca</taxon>
        <taxon>Eucarida</taxon>
        <taxon>Decapoda</taxon>
        <taxon>Pleocyemata</taxon>
        <taxon>Brachyura</taxon>
        <taxon>Eubrachyura</taxon>
        <taxon>Portunoidea</taxon>
        <taxon>Portunidae</taxon>
        <taxon>Portuninae</taxon>
        <taxon>Portunus</taxon>
    </lineage>
</organism>
<dbReference type="AlphaFoldDB" id="A0A5B7JTJ6"/>
<accession>A0A5B7JTJ6</accession>
<feature type="compositionally biased region" description="Polar residues" evidence="1">
    <location>
        <begin position="130"/>
        <end position="145"/>
    </location>
</feature>
<sequence>MFSVTHLVSPGLLRVALPEKETKSFSPVKGPEARNVAPVGSTSVPTRSSHRTPRKNQEEEDVQAKLYACIFTAKALAGTNYHRLQELIPLILQHNGLPAVYIPLSALSASTRTNTRLSRRGHPGAEQQKENTSVAAPNLHHTNAPTEKGAGAAQRKIDEGNDEDGEQKEEKDDVDEENEKVNVVHNSSEDDTSPAATKPAKPSQEDLRSAHDSDAASSTPSRNLSDDDDTSSDDEEGIRSHHIEQRPPAESDNQTGDEGWVTKKKRQQRAKVAPTPRITPPAALRESSGIATLRRENKSGRVCNGRLDGYSVLKDQRYVGTIVGYDEYRCSYRYPTRSNTRK</sequence>
<dbReference type="EMBL" id="VSRR010102985">
    <property type="protein sequence ID" value="MPC95644.1"/>
    <property type="molecule type" value="Genomic_DNA"/>
</dbReference>
<evidence type="ECO:0000256" key="1">
    <source>
        <dbReference type="SAM" id="MobiDB-lite"/>
    </source>
</evidence>
<feature type="compositionally biased region" description="Acidic residues" evidence="1">
    <location>
        <begin position="160"/>
        <end position="178"/>
    </location>
</feature>
<dbReference type="OrthoDB" id="203339at2759"/>
<gene>
    <name evidence="2" type="ORF">E2C01_090863</name>
</gene>
<reference evidence="2 3" key="1">
    <citation type="submission" date="2019-05" db="EMBL/GenBank/DDBJ databases">
        <title>Another draft genome of Portunus trituberculatus and its Hox gene families provides insights of decapod evolution.</title>
        <authorList>
            <person name="Jeong J.-H."/>
            <person name="Song I."/>
            <person name="Kim S."/>
            <person name="Choi T."/>
            <person name="Kim D."/>
            <person name="Ryu S."/>
            <person name="Kim W."/>
        </authorList>
    </citation>
    <scope>NUCLEOTIDE SEQUENCE [LARGE SCALE GENOMIC DNA]</scope>
    <source>
        <tissue evidence="2">Muscle</tissue>
    </source>
</reference>
<feature type="compositionally biased region" description="Acidic residues" evidence="1">
    <location>
        <begin position="226"/>
        <end position="236"/>
    </location>
</feature>
<proteinExistence type="predicted"/>
<dbReference type="Proteomes" id="UP000324222">
    <property type="component" value="Unassembled WGS sequence"/>
</dbReference>
<evidence type="ECO:0000313" key="3">
    <source>
        <dbReference type="Proteomes" id="UP000324222"/>
    </source>
</evidence>
<protein>
    <submittedName>
        <fullName evidence="2">Uncharacterized protein</fullName>
    </submittedName>
</protein>
<feature type="compositionally biased region" description="Basic and acidic residues" evidence="1">
    <location>
        <begin position="237"/>
        <end position="249"/>
    </location>
</feature>